<keyword evidence="2" id="KW-1185">Reference proteome</keyword>
<organism evidence="2 3">
    <name type="scientific">Schistosoma mansoni</name>
    <name type="common">Blood fluke</name>
    <dbReference type="NCBI Taxonomy" id="6183"/>
    <lineage>
        <taxon>Eukaryota</taxon>
        <taxon>Metazoa</taxon>
        <taxon>Spiralia</taxon>
        <taxon>Lophotrochozoa</taxon>
        <taxon>Platyhelminthes</taxon>
        <taxon>Trematoda</taxon>
        <taxon>Digenea</taxon>
        <taxon>Strigeidida</taxon>
        <taxon>Schistosomatoidea</taxon>
        <taxon>Schistosomatidae</taxon>
        <taxon>Schistosoma</taxon>
    </lineage>
</organism>
<keyword evidence="1" id="KW-0812">Transmembrane</keyword>
<dbReference type="WBParaSite" id="Smp_135200.1">
    <property type="protein sequence ID" value="Smp_135200.1"/>
    <property type="gene ID" value="Smp_135200"/>
</dbReference>
<feature type="transmembrane region" description="Helical" evidence="1">
    <location>
        <begin position="74"/>
        <end position="96"/>
    </location>
</feature>
<reference evidence="3" key="2">
    <citation type="submission" date="2018-12" db="UniProtKB">
        <authorList>
            <consortium name="WormBaseParasite"/>
        </authorList>
    </citation>
    <scope>IDENTIFICATION</scope>
    <source>
        <strain evidence="3">Puerto Rican</strain>
    </source>
</reference>
<proteinExistence type="predicted"/>
<keyword evidence="1" id="KW-0472">Membrane</keyword>
<keyword evidence="1" id="KW-1133">Transmembrane helix</keyword>
<dbReference type="Proteomes" id="UP000008854">
    <property type="component" value="Unassembled WGS sequence"/>
</dbReference>
<evidence type="ECO:0000313" key="2">
    <source>
        <dbReference type="Proteomes" id="UP000008854"/>
    </source>
</evidence>
<feature type="transmembrane region" description="Helical" evidence="1">
    <location>
        <begin position="48"/>
        <end position="67"/>
    </location>
</feature>
<name>G4VQ56_SCHMA</name>
<dbReference type="KEGG" id="smm:Smp_135200"/>
<protein>
    <submittedName>
        <fullName evidence="3">Secreted peptide</fullName>
    </submittedName>
</protein>
<dbReference type="HOGENOM" id="CLU_2006758_0_0_1"/>
<evidence type="ECO:0000313" key="3">
    <source>
        <dbReference type="WBParaSite" id="Smp_135200.1"/>
    </source>
</evidence>
<evidence type="ECO:0000256" key="1">
    <source>
        <dbReference type="SAM" id="Phobius"/>
    </source>
</evidence>
<dbReference type="GeneID" id="8349001"/>
<dbReference type="AlphaFoldDB" id="G4VQ56"/>
<sequence>MSASNFRRYIYIGLLLFTFPSRFQVSTCHVVSFDDSRNVFPIHSQHFFLIYSSTGSLFVLAHIMLLLMTSNQRILSILFEQLFIHTCIFLRIVVVVLHTSALYSRTILTFVLNILTLMLVDSCV</sequence>
<reference evidence="2" key="1">
    <citation type="journal article" date="2012" name="PLoS Negl. Trop. Dis.">
        <title>A systematically improved high quality genome and transcriptome of the human blood fluke Schistosoma mansoni.</title>
        <authorList>
            <person name="Protasio A.V."/>
            <person name="Tsai I.J."/>
            <person name="Babbage A."/>
            <person name="Nichol S."/>
            <person name="Hunt M."/>
            <person name="Aslett M.A."/>
            <person name="De Silva N."/>
            <person name="Velarde G.S."/>
            <person name="Anderson T.J."/>
            <person name="Clark R.C."/>
            <person name="Davidson C."/>
            <person name="Dillon G.P."/>
            <person name="Holroyd N.E."/>
            <person name="LoVerde P.T."/>
            <person name="Lloyd C."/>
            <person name="McQuillan J."/>
            <person name="Oliveira G."/>
            <person name="Otto T.D."/>
            <person name="Parker-Manuel S.J."/>
            <person name="Quail M.A."/>
            <person name="Wilson R.A."/>
            <person name="Zerlotini A."/>
            <person name="Dunne D.W."/>
            <person name="Berriman M."/>
        </authorList>
    </citation>
    <scope>NUCLEOTIDE SEQUENCE [LARGE SCALE GENOMIC DNA]</scope>
    <source>
        <strain evidence="2">Puerto Rican</strain>
    </source>
</reference>
<dbReference type="CTD" id="8349001"/>
<dbReference type="RefSeq" id="XP_018655076.1">
    <property type="nucleotide sequence ID" value="XM_018789655.1"/>
</dbReference>
<accession>G4VQ56</accession>
<dbReference type="PhylomeDB" id="G4VQ56"/>
<feature type="transmembrane region" description="Helical" evidence="1">
    <location>
        <begin position="102"/>
        <end position="120"/>
    </location>
</feature>
<dbReference type="InParanoid" id="G4VQ56"/>